<reference evidence="1" key="2">
    <citation type="submission" date="2020-09" db="EMBL/GenBank/DDBJ databases">
        <authorList>
            <person name="Sun Q."/>
            <person name="Ohkuma M."/>
        </authorList>
    </citation>
    <scope>NUCLEOTIDE SEQUENCE</scope>
    <source>
        <strain evidence="1">JCM 3313</strain>
    </source>
</reference>
<dbReference type="EMBL" id="BMRG01000028">
    <property type="protein sequence ID" value="GGP85433.1"/>
    <property type="molecule type" value="Genomic_DNA"/>
</dbReference>
<dbReference type="Pfam" id="PF11512">
    <property type="entry name" value="Atu4866"/>
    <property type="match status" value="1"/>
</dbReference>
<accession>A0A918AWH8</accession>
<evidence type="ECO:0000313" key="1">
    <source>
        <dbReference type="EMBL" id="GGP85433.1"/>
    </source>
</evidence>
<evidence type="ECO:0000313" key="2">
    <source>
        <dbReference type="Proteomes" id="UP000639606"/>
    </source>
</evidence>
<comment type="caution">
    <text evidence="1">The sequence shown here is derived from an EMBL/GenBank/DDBJ whole genome shotgun (WGS) entry which is preliminary data.</text>
</comment>
<organism evidence="1 2">
    <name type="scientific">Saccharothrix coeruleofusca</name>
    <dbReference type="NCBI Taxonomy" id="33919"/>
    <lineage>
        <taxon>Bacteria</taxon>
        <taxon>Bacillati</taxon>
        <taxon>Actinomycetota</taxon>
        <taxon>Actinomycetes</taxon>
        <taxon>Pseudonocardiales</taxon>
        <taxon>Pseudonocardiaceae</taxon>
        <taxon>Saccharothrix</taxon>
    </lineage>
</organism>
<reference evidence="1" key="1">
    <citation type="journal article" date="2014" name="Int. J. Syst. Evol. Microbiol.">
        <title>Complete genome sequence of Corynebacterium casei LMG S-19264T (=DSM 44701T), isolated from a smear-ripened cheese.</title>
        <authorList>
            <consortium name="US DOE Joint Genome Institute (JGI-PGF)"/>
            <person name="Walter F."/>
            <person name="Albersmeier A."/>
            <person name="Kalinowski J."/>
            <person name="Ruckert C."/>
        </authorList>
    </citation>
    <scope>NUCLEOTIDE SEQUENCE</scope>
    <source>
        <strain evidence="1">JCM 3313</strain>
    </source>
</reference>
<dbReference type="InterPro" id="IPR038646">
    <property type="entry name" value="Atu4866-like_sf"/>
</dbReference>
<dbReference type="RefSeq" id="WP_189227516.1">
    <property type="nucleotide sequence ID" value="NZ_BMRG01000028.1"/>
</dbReference>
<dbReference type="InterPro" id="IPR020955">
    <property type="entry name" value="Uncharacterised_Atu4866"/>
</dbReference>
<dbReference type="Gene3D" id="2.30.40.10">
    <property type="entry name" value="Urease, subunit C, domain 1"/>
    <property type="match status" value="1"/>
</dbReference>
<protein>
    <submittedName>
        <fullName evidence="1">Uncharacterized protein</fullName>
    </submittedName>
</protein>
<dbReference type="Gene3D" id="2.40.128.290">
    <property type="entry name" value="Uncharacterised protein Atu4866, PF11512"/>
    <property type="match status" value="1"/>
</dbReference>
<dbReference type="AlphaFoldDB" id="A0A918AWH8"/>
<dbReference type="InterPro" id="IPR011059">
    <property type="entry name" value="Metal-dep_hydrolase_composite"/>
</dbReference>
<dbReference type="SUPFAM" id="SSF51338">
    <property type="entry name" value="Composite domain of metallo-dependent hydrolases"/>
    <property type="match status" value="1"/>
</dbReference>
<dbReference type="GO" id="GO:0016810">
    <property type="term" value="F:hydrolase activity, acting on carbon-nitrogen (but not peptide) bonds"/>
    <property type="evidence" value="ECO:0007669"/>
    <property type="project" value="InterPro"/>
</dbReference>
<name>A0A918AWH8_9PSEU</name>
<keyword evidence="2" id="KW-1185">Reference proteome</keyword>
<dbReference type="Proteomes" id="UP000639606">
    <property type="component" value="Unassembled WGS sequence"/>
</dbReference>
<gene>
    <name evidence="1" type="ORF">GCM10010185_68990</name>
</gene>
<proteinExistence type="predicted"/>
<sequence>MTTTELTTTDRDAGVLAALTANSTRPLLLTGGAVITMDPLLGDWERADVLIGGDRVVGVGPGLLTAAEDDGMIVVDCAGGVVLPAAVDFAGGGGTLTPGVRADVAVVRLADPEGTPVGAAPRRGGHLDVLVRAGRVEVWRGRRLDGVESVQAPEPVVAEHPYAGLWVDEDDFVRQELRPDGRYDEARGDRASAYQGRYWVTGDRVDYLDDLGFWAFGEFDGDVLHHAGYRFTRR</sequence>